<sequence>MPPSAAYQQQPITDDDALRATLFPPRLADPAHPDEEAAFRRGRARLQDGRPGPVRTAGPGVLTGRCWRGR</sequence>
<evidence type="ECO:0000313" key="3">
    <source>
        <dbReference type="Proteomes" id="UP000572817"/>
    </source>
</evidence>
<protein>
    <submittedName>
        <fullName evidence="2">Uncharacterized protein</fullName>
    </submittedName>
</protein>
<evidence type="ECO:0000256" key="1">
    <source>
        <dbReference type="SAM" id="MobiDB-lite"/>
    </source>
</evidence>
<organism evidence="2 3">
    <name type="scientific">Botryosphaeria dothidea</name>
    <dbReference type="NCBI Taxonomy" id="55169"/>
    <lineage>
        <taxon>Eukaryota</taxon>
        <taxon>Fungi</taxon>
        <taxon>Dikarya</taxon>
        <taxon>Ascomycota</taxon>
        <taxon>Pezizomycotina</taxon>
        <taxon>Dothideomycetes</taxon>
        <taxon>Dothideomycetes incertae sedis</taxon>
        <taxon>Botryosphaeriales</taxon>
        <taxon>Botryosphaeriaceae</taxon>
        <taxon>Botryosphaeria</taxon>
    </lineage>
</organism>
<proteinExistence type="predicted"/>
<dbReference type="AlphaFoldDB" id="A0A8H4J0W2"/>
<name>A0A8H4J0W2_9PEZI</name>
<accession>A0A8H4J0W2</accession>
<dbReference type="EMBL" id="WWBZ02000022">
    <property type="protein sequence ID" value="KAF4308688.1"/>
    <property type="molecule type" value="Genomic_DNA"/>
</dbReference>
<comment type="caution">
    <text evidence="2">The sequence shown here is derived from an EMBL/GenBank/DDBJ whole genome shotgun (WGS) entry which is preliminary data.</text>
</comment>
<reference evidence="2" key="1">
    <citation type="submission" date="2020-04" db="EMBL/GenBank/DDBJ databases">
        <title>Genome Assembly and Annotation of Botryosphaeria dothidea sdau 11-99, a Latent Pathogen of Apple Fruit Ring Rot in China.</title>
        <authorList>
            <person name="Yu C."/>
            <person name="Diao Y."/>
            <person name="Lu Q."/>
            <person name="Zhao J."/>
            <person name="Cui S."/>
            <person name="Peng C."/>
            <person name="He B."/>
            <person name="Liu H."/>
        </authorList>
    </citation>
    <scope>NUCLEOTIDE SEQUENCE [LARGE SCALE GENOMIC DNA]</scope>
    <source>
        <strain evidence="2">Sdau11-99</strain>
    </source>
</reference>
<gene>
    <name evidence="2" type="ORF">GTA08_BOTSDO04692</name>
</gene>
<keyword evidence="3" id="KW-1185">Reference proteome</keyword>
<feature type="region of interest" description="Disordered" evidence="1">
    <location>
        <begin position="42"/>
        <end position="70"/>
    </location>
</feature>
<dbReference type="Proteomes" id="UP000572817">
    <property type="component" value="Unassembled WGS sequence"/>
</dbReference>
<evidence type="ECO:0000313" key="2">
    <source>
        <dbReference type="EMBL" id="KAF4308688.1"/>
    </source>
</evidence>